<dbReference type="InterPro" id="IPR012549">
    <property type="entry name" value="EptA-like_N"/>
</dbReference>
<dbReference type="InterPro" id="IPR000917">
    <property type="entry name" value="Sulfatase_N"/>
</dbReference>
<feature type="transmembrane region" description="Helical" evidence="8">
    <location>
        <begin position="125"/>
        <end position="146"/>
    </location>
</feature>
<feature type="transmembrane region" description="Helical" evidence="8">
    <location>
        <begin position="12"/>
        <end position="32"/>
    </location>
</feature>
<comment type="caution">
    <text evidence="11">The sequence shown here is derived from an EMBL/GenBank/DDBJ whole genome shotgun (WGS) entry which is preliminary data.</text>
</comment>
<evidence type="ECO:0000259" key="9">
    <source>
        <dbReference type="Pfam" id="PF00884"/>
    </source>
</evidence>
<evidence type="ECO:0000256" key="6">
    <source>
        <dbReference type="ARBA" id="ARBA00022989"/>
    </source>
</evidence>
<dbReference type="Pfam" id="PF00884">
    <property type="entry name" value="Sulfatase"/>
    <property type="match status" value="1"/>
</dbReference>
<sequence length="584" mass="63955">MCSARLSAAARPPGLLPVWAATALWIGALLNLPTAVQRHGHLWRPLSGPWPWLGPLAEGALMLGLAGALLALAGLAGRHGLRLIGGALLLVSAITAHFMARYQVIVGHGVVNAVLTTDHALSVELIDHWVGLWVLGFGLLPLWLLWRATGAPPRGPRQPAQYQSKHQPPPARGRLRCAATMLLAALASLALAAAGRGVLERAREAVGPADAQRVNLVGVALHSYLPANWLAGTAMVLHGRWQQARDDTALRAPARLHRHQPSVPLDDLVVVLVIGETTRSDRLGLLGHRRDTTPHLSRADGVAAFAGWSCDTSTKLSLACMFVRPQGIVAGGPGQPDRIVEDNVFSVYRQLGFRIELYAMQAEAGFYGRVRPDHYKLREVIAAQPENQRRRLDDGLLVPELARAVRQHPAGRGPQLVVLHTKGSHADYRERYPRSHARWTPECTLGRSCSVEELFNAFDNSVLYADQVLHELRQSLAGRKALMVWVPDHGESIDENRHFHATPRHLAPPEQRRVPLVFWASPEWRGQPELARRFERLQQRARAAATLPPDNGRHGHHNLYASLLGCIGIDSPDGGIPEGLDLCR</sequence>
<dbReference type="Gene3D" id="3.40.720.10">
    <property type="entry name" value="Alkaline Phosphatase, subunit A"/>
    <property type="match status" value="1"/>
</dbReference>
<feature type="transmembrane region" description="Helical" evidence="8">
    <location>
        <begin position="175"/>
        <end position="194"/>
    </location>
</feature>
<evidence type="ECO:0000256" key="4">
    <source>
        <dbReference type="ARBA" id="ARBA00022679"/>
    </source>
</evidence>
<keyword evidence="4" id="KW-0808">Transferase</keyword>
<evidence type="ECO:0000313" key="12">
    <source>
        <dbReference type="Proteomes" id="UP001368500"/>
    </source>
</evidence>
<comment type="subcellular location">
    <subcellularLocation>
        <location evidence="1">Cell inner membrane</location>
        <topology evidence="1">Multi-pass membrane protein</topology>
    </subcellularLocation>
</comment>
<evidence type="ECO:0000256" key="8">
    <source>
        <dbReference type="SAM" id="Phobius"/>
    </source>
</evidence>
<dbReference type="Pfam" id="PF08019">
    <property type="entry name" value="EptA_B_N"/>
    <property type="match status" value="1"/>
</dbReference>
<evidence type="ECO:0000256" key="1">
    <source>
        <dbReference type="ARBA" id="ARBA00004429"/>
    </source>
</evidence>
<evidence type="ECO:0000256" key="2">
    <source>
        <dbReference type="ARBA" id="ARBA00022475"/>
    </source>
</evidence>
<protein>
    <submittedName>
        <fullName evidence="11">Sulfatase-like hydrolase/transferase</fullName>
    </submittedName>
</protein>
<keyword evidence="7 8" id="KW-0472">Membrane</keyword>
<feature type="domain" description="Phosphoethanolamine transferase N-terminal" evidence="10">
    <location>
        <begin position="69"/>
        <end position="149"/>
    </location>
</feature>
<dbReference type="PANTHER" id="PTHR30443:SF3">
    <property type="entry name" value="KDO(2)-LIPID A PHOSPHOETHANOLAMINE 7''-TRANSFERASE"/>
    <property type="match status" value="1"/>
</dbReference>
<dbReference type="RefSeq" id="WP_341376773.1">
    <property type="nucleotide sequence ID" value="NZ_JBBUTF010000035.1"/>
</dbReference>
<dbReference type="InterPro" id="IPR017850">
    <property type="entry name" value="Alkaline_phosphatase_core_sf"/>
</dbReference>
<reference evidence="11 12" key="1">
    <citation type="submission" date="2024-04" db="EMBL/GenBank/DDBJ databases">
        <title>Novel species of the genus Ideonella isolated from streams.</title>
        <authorList>
            <person name="Lu H."/>
        </authorList>
    </citation>
    <scope>NUCLEOTIDE SEQUENCE [LARGE SCALE GENOMIC DNA]</scope>
    <source>
        <strain evidence="11 12">BYS139W</strain>
    </source>
</reference>
<name>A0ABU9BGP5_9BURK</name>
<gene>
    <name evidence="11" type="ORF">AACH11_23765</name>
</gene>
<evidence type="ECO:0000259" key="10">
    <source>
        <dbReference type="Pfam" id="PF08019"/>
    </source>
</evidence>
<keyword evidence="3" id="KW-0997">Cell inner membrane</keyword>
<keyword evidence="5 8" id="KW-0812">Transmembrane</keyword>
<feature type="transmembrane region" description="Helical" evidence="8">
    <location>
        <begin position="52"/>
        <end position="76"/>
    </location>
</feature>
<dbReference type="EMBL" id="JBBUTF010000035">
    <property type="protein sequence ID" value="MEK8028986.1"/>
    <property type="molecule type" value="Genomic_DNA"/>
</dbReference>
<dbReference type="InterPro" id="IPR040423">
    <property type="entry name" value="PEA_transferase"/>
</dbReference>
<dbReference type="CDD" id="cd16017">
    <property type="entry name" value="LptA"/>
    <property type="match status" value="1"/>
</dbReference>
<keyword evidence="2" id="KW-1003">Cell membrane</keyword>
<dbReference type="SUPFAM" id="SSF53649">
    <property type="entry name" value="Alkaline phosphatase-like"/>
    <property type="match status" value="1"/>
</dbReference>
<evidence type="ECO:0000256" key="7">
    <source>
        <dbReference type="ARBA" id="ARBA00023136"/>
    </source>
</evidence>
<accession>A0ABU9BGP5</accession>
<feature type="transmembrane region" description="Helical" evidence="8">
    <location>
        <begin position="83"/>
        <end position="105"/>
    </location>
</feature>
<dbReference type="PANTHER" id="PTHR30443">
    <property type="entry name" value="INNER MEMBRANE PROTEIN"/>
    <property type="match status" value="1"/>
</dbReference>
<keyword evidence="12" id="KW-1185">Reference proteome</keyword>
<evidence type="ECO:0000256" key="3">
    <source>
        <dbReference type="ARBA" id="ARBA00022519"/>
    </source>
</evidence>
<organism evidence="11 12">
    <name type="scientific">Pseudaquabacterium rugosum</name>
    <dbReference type="NCBI Taxonomy" id="2984194"/>
    <lineage>
        <taxon>Bacteria</taxon>
        <taxon>Pseudomonadati</taxon>
        <taxon>Pseudomonadota</taxon>
        <taxon>Betaproteobacteria</taxon>
        <taxon>Burkholderiales</taxon>
        <taxon>Sphaerotilaceae</taxon>
        <taxon>Pseudaquabacterium</taxon>
    </lineage>
</organism>
<keyword evidence="6 8" id="KW-1133">Transmembrane helix</keyword>
<evidence type="ECO:0000313" key="11">
    <source>
        <dbReference type="EMBL" id="MEK8028986.1"/>
    </source>
</evidence>
<proteinExistence type="predicted"/>
<feature type="domain" description="Sulfatase N-terminal" evidence="9">
    <location>
        <begin position="270"/>
        <end position="569"/>
    </location>
</feature>
<dbReference type="Proteomes" id="UP001368500">
    <property type="component" value="Unassembled WGS sequence"/>
</dbReference>
<dbReference type="InterPro" id="IPR058130">
    <property type="entry name" value="PEA_transf_C"/>
</dbReference>
<evidence type="ECO:0000256" key="5">
    <source>
        <dbReference type="ARBA" id="ARBA00022692"/>
    </source>
</evidence>